<keyword evidence="1" id="KW-0472">Membrane</keyword>
<protein>
    <submittedName>
        <fullName evidence="2">Uncharacterized protein</fullName>
    </submittedName>
</protein>
<dbReference type="Proteomes" id="UP000001064">
    <property type="component" value="Unassembled WGS sequence"/>
</dbReference>
<proteinExistence type="predicted"/>
<sequence length="390" mass="46203">MYKIILILIFVIFYSFNLVFSLDVKEYYRNGRFYNLEKKQGDLKFIKKSHVNSPNSLYFTDDNYLYYHEISDYTVSNKVLEVSPDLKIITMKSNYSITFNNNNDNYTFKDSIQKDFLNNDVILMDILNEGLTNYDIRYDTFYKKCDRGNLKLDGIVVGMDYKWNEKVNTTFFAISLADILIPRKSYKKIVTDIPISINQLSKFKSHYDKINNIYYCLIINESTKMKSLVYYNIDLKILTSMDIDLSHNSHHLDFDTISMSSINDNVNKIYIMGWNSLEKKTIIHSFDLGDHKLRIVHKDEGYPSVIFKSENPNYLVYHCNKSNTLTVFNSNTKEINHYFFSINTSIKSAYAIFQQKEMYHKNNQNIINLIITSFGFFFIFKFLLILYHFI</sequence>
<evidence type="ECO:0000256" key="1">
    <source>
        <dbReference type="SAM" id="Phobius"/>
    </source>
</evidence>
<organism evidence="2 3">
    <name type="scientific">Dictyostelium purpureum</name>
    <name type="common">Slime mold</name>
    <dbReference type="NCBI Taxonomy" id="5786"/>
    <lineage>
        <taxon>Eukaryota</taxon>
        <taxon>Amoebozoa</taxon>
        <taxon>Evosea</taxon>
        <taxon>Eumycetozoa</taxon>
        <taxon>Dictyostelia</taxon>
        <taxon>Dictyosteliales</taxon>
        <taxon>Dictyosteliaceae</taxon>
        <taxon>Dictyostelium</taxon>
    </lineage>
</organism>
<dbReference type="GeneID" id="10505859"/>
<feature type="transmembrane region" description="Helical" evidence="1">
    <location>
        <begin position="366"/>
        <end position="387"/>
    </location>
</feature>
<dbReference type="AlphaFoldDB" id="F0ZXH2"/>
<name>F0ZXH2_DICPU</name>
<gene>
    <name evidence="2" type="ORF">DICPUDRAFT_92807</name>
</gene>
<keyword evidence="1" id="KW-0812">Transmembrane</keyword>
<dbReference type="RefSeq" id="XP_003292111.1">
    <property type="nucleotide sequence ID" value="XM_003292063.1"/>
</dbReference>
<keyword evidence="3" id="KW-1185">Reference proteome</keyword>
<dbReference type="EMBL" id="GL871259">
    <property type="protein sequence ID" value="EGC31363.1"/>
    <property type="molecule type" value="Genomic_DNA"/>
</dbReference>
<dbReference type="KEGG" id="dpp:DICPUDRAFT_92807"/>
<evidence type="ECO:0000313" key="3">
    <source>
        <dbReference type="Proteomes" id="UP000001064"/>
    </source>
</evidence>
<dbReference type="FunCoup" id="F0ZXH2">
    <property type="interactions" value="3"/>
</dbReference>
<dbReference type="VEuPathDB" id="AmoebaDB:DICPUDRAFT_92807"/>
<evidence type="ECO:0000313" key="2">
    <source>
        <dbReference type="EMBL" id="EGC31363.1"/>
    </source>
</evidence>
<reference evidence="3" key="1">
    <citation type="journal article" date="2011" name="Genome Biol.">
        <title>Comparative genomics of the social amoebae Dictyostelium discoideum and Dictyostelium purpureum.</title>
        <authorList>
            <consortium name="US DOE Joint Genome Institute (JGI-PGF)"/>
            <person name="Sucgang R."/>
            <person name="Kuo A."/>
            <person name="Tian X."/>
            <person name="Salerno W."/>
            <person name="Parikh A."/>
            <person name="Feasley C.L."/>
            <person name="Dalin E."/>
            <person name="Tu H."/>
            <person name="Huang E."/>
            <person name="Barry K."/>
            <person name="Lindquist E."/>
            <person name="Shapiro H."/>
            <person name="Bruce D."/>
            <person name="Schmutz J."/>
            <person name="Salamov A."/>
            <person name="Fey P."/>
            <person name="Gaudet P."/>
            <person name="Anjard C."/>
            <person name="Babu M.M."/>
            <person name="Basu S."/>
            <person name="Bushmanova Y."/>
            <person name="van der Wel H."/>
            <person name="Katoh-Kurasawa M."/>
            <person name="Dinh C."/>
            <person name="Coutinho P.M."/>
            <person name="Saito T."/>
            <person name="Elias M."/>
            <person name="Schaap P."/>
            <person name="Kay R.R."/>
            <person name="Henrissat B."/>
            <person name="Eichinger L."/>
            <person name="Rivero F."/>
            <person name="Putnam N.H."/>
            <person name="West C.M."/>
            <person name="Loomis W.F."/>
            <person name="Chisholm R.L."/>
            <person name="Shaulsky G."/>
            <person name="Strassmann J.E."/>
            <person name="Queller D.C."/>
            <person name="Kuspa A."/>
            <person name="Grigoriev I.V."/>
        </authorList>
    </citation>
    <scope>NUCLEOTIDE SEQUENCE [LARGE SCALE GENOMIC DNA]</scope>
    <source>
        <strain evidence="3">QSDP1</strain>
    </source>
</reference>
<accession>F0ZXH2</accession>
<dbReference type="InParanoid" id="F0ZXH2"/>
<keyword evidence="1" id="KW-1133">Transmembrane helix</keyword>
<dbReference type="OMA" id="INESTKM"/>